<dbReference type="InterPro" id="IPR001965">
    <property type="entry name" value="Znf_PHD"/>
</dbReference>
<dbReference type="Gene3D" id="3.30.40.10">
    <property type="entry name" value="Zinc/RING finger domain, C3HC4 (zinc finger)"/>
    <property type="match status" value="1"/>
</dbReference>
<evidence type="ECO:0000256" key="1">
    <source>
        <dbReference type="ARBA" id="ARBA00022723"/>
    </source>
</evidence>
<evidence type="ECO:0000256" key="4">
    <source>
        <dbReference type="PROSITE-ProRule" id="PRU00146"/>
    </source>
</evidence>
<dbReference type="SUPFAM" id="SSF57903">
    <property type="entry name" value="FYVE/PHD zinc finger"/>
    <property type="match status" value="1"/>
</dbReference>
<feature type="compositionally biased region" description="Basic and acidic residues" evidence="5">
    <location>
        <begin position="1057"/>
        <end position="1066"/>
    </location>
</feature>
<gene>
    <name evidence="7" type="ORF">HERI1096_LOCUS28432</name>
</gene>
<name>A0A7S3F8D7_9EUKA</name>
<reference evidence="7" key="1">
    <citation type="submission" date="2021-01" db="EMBL/GenBank/DDBJ databases">
        <authorList>
            <person name="Corre E."/>
            <person name="Pelletier E."/>
            <person name="Niang G."/>
            <person name="Scheremetjew M."/>
            <person name="Finn R."/>
            <person name="Kale V."/>
            <person name="Holt S."/>
            <person name="Cochrane G."/>
            <person name="Meng A."/>
            <person name="Brown T."/>
            <person name="Cohen L."/>
        </authorList>
    </citation>
    <scope>NUCLEOTIDE SEQUENCE</scope>
    <source>
        <strain evidence="7">CCMP281</strain>
    </source>
</reference>
<evidence type="ECO:0000313" key="7">
    <source>
        <dbReference type="EMBL" id="CAE0130973.1"/>
    </source>
</evidence>
<evidence type="ECO:0000256" key="5">
    <source>
        <dbReference type="SAM" id="MobiDB-lite"/>
    </source>
</evidence>
<dbReference type="GO" id="GO:0008270">
    <property type="term" value="F:zinc ion binding"/>
    <property type="evidence" value="ECO:0007669"/>
    <property type="project" value="UniProtKB-KW"/>
</dbReference>
<evidence type="ECO:0000256" key="2">
    <source>
        <dbReference type="ARBA" id="ARBA00022771"/>
    </source>
</evidence>
<keyword evidence="3" id="KW-0862">Zinc</keyword>
<feature type="region of interest" description="Disordered" evidence="5">
    <location>
        <begin position="1"/>
        <end position="91"/>
    </location>
</feature>
<dbReference type="PROSITE" id="PS50016">
    <property type="entry name" value="ZF_PHD_2"/>
    <property type="match status" value="1"/>
</dbReference>
<keyword evidence="2 4" id="KW-0863">Zinc-finger</keyword>
<keyword evidence="1" id="KW-0479">Metal-binding</keyword>
<organism evidence="7">
    <name type="scientific">Haptolina ericina</name>
    <dbReference type="NCBI Taxonomy" id="156174"/>
    <lineage>
        <taxon>Eukaryota</taxon>
        <taxon>Haptista</taxon>
        <taxon>Haptophyta</taxon>
        <taxon>Prymnesiophyceae</taxon>
        <taxon>Prymnesiales</taxon>
        <taxon>Prymnesiaceae</taxon>
        <taxon>Haptolina</taxon>
    </lineage>
</organism>
<proteinExistence type="predicted"/>
<sequence>MMSELPSSSRATVVRLRPLKRQSTDDASDLPAVASGKAAGHSRRPRPLNADLVREQQLADLEGSSSPRARHQQWAADNLPRDEGGHSHSIQQPGSLLLSAVPGRLRPSQSLSPKSIHPVGSPRSQYAPTARSRSRLDQLPDHAPARHFSSFSPPAHEVARVVRRPHEELPPNRKRADQILAEALSQRNARHRQRKAIERQGRIGDNLPAEMRDDASSTLPPAPVAAKSLSMQPHAVTVLPDREGRYVGSRTKCTLLCKWKAVAIRAADRKMGAATVGKVTSVIDQMAFKEGTAGFAPAGSGVTRQAERSVDMAVLIHQLAMLRIYLRSPLTRLAWAMDSTPAFGKDRQVTSVLAAETVWGDVNPHDGIERAEVRTDLIILPVQVVLGKSPEAVSETFGKQLQLVGTPLEELVAPDFEWFDPSKHGMDHLKSLDVAKRSAQLMGDGGAHLNDSNGPVHLLPEEAHTHVDHCGAHKGSLSMQESPVTADICAKLETSAKFLRGGDTTPSVQVHMRIICGFDPIPEGAPQILKEYYERACERYLQTPRDALMPGDCEGEVKLSEIEKGFSVGNSIRWEYHCETNERFWALRHVLPDAIYLQWGLGVHAYDWGKTKAREVYEILRDPVNIFYMAILRVDTLLMYGSCFQVYQMKGDVASRNISGPEAAWMGYRIGFQEQLRYVRCKARRKLPNGTWAFRSVAEAAGAQLRFIALPRDSPLQNRLIELGCGQPDQLTMAQVCSTLANHFRCRLRGVDRYYGTEAFSNHSLIQAMLHEDVKYDSDCDQTRKALFTFPSERALHAASILVLRREGTAGHWFKRGEESRSAGARAAKWGWRFAGRFVVVNRQLCVQIYKPSPLFFERAARTYLEKSIEAEPYASQLERFAEGSAYYRAVRLGSCFSPASLNPKTGLPWPLRYYPNLFDMLIGGLAGFELIGSGHLERCMSVFTSMAGSRKRNVREATISMEVRSPACATAREAMGMTGWSRVFAECAPLQQKLKSGFYCGDQVVAYVRKLTKRQLRGRKRDKAIDYDQKDRRGCYLFEDGMAATGKKRKHARKDRQKEAARELYAESDSSISQDGDVEASADDARGASAGDWDPDLDSRDCEECCGIEGASRLAACIDCGVVHCETCIESLGELQEPFYCSACISDDETDGGNSDAGASSIDPNLACSICKRSDDDANMLVCDGCAEGFHFRCVGLQAVPAAAEWYCEDCASVKRAEMWLKRKRLDLRRTWLIVADLKFAVGDFVAVFYPKSYKAEIYLAQVKEIHAEELRLHHWPVNDSEPLRAHPYYKKPGGEATWTEGRRFWRLIHKVDPPRTIEGHAGVFTLGGTASQLVYRLGKEFALT</sequence>
<dbReference type="InterPro" id="IPR011011">
    <property type="entry name" value="Znf_FYVE_PHD"/>
</dbReference>
<dbReference type="SMART" id="SM00249">
    <property type="entry name" value="PHD"/>
    <property type="match status" value="1"/>
</dbReference>
<feature type="compositionally biased region" description="Polar residues" evidence="5">
    <location>
        <begin position="1"/>
        <end position="11"/>
    </location>
</feature>
<dbReference type="InterPro" id="IPR013083">
    <property type="entry name" value="Znf_RING/FYVE/PHD"/>
</dbReference>
<dbReference type="Pfam" id="PF00628">
    <property type="entry name" value="PHD"/>
    <property type="match status" value="1"/>
</dbReference>
<feature type="region of interest" description="Disordered" evidence="5">
    <location>
        <begin position="105"/>
        <end position="135"/>
    </location>
</feature>
<protein>
    <recommendedName>
        <fullName evidence="6">PHD-type domain-containing protein</fullName>
    </recommendedName>
</protein>
<dbReference type="InterPro" id="IPR019787">
    <property type="entry name" value="Znf_PHD-finger"/>
</dbReference>
<feature type="domain" description="PHD-type" evidence="6">
    <location>
        <begin position="1166"/>
        <end position="1215"/>
    </location>
</feature>
<feature type="region of interest" description="Disordered" evidence="5">
    <location>
        <begin position="1049"/>
        <end position="1093"/>
    </location>
</feature>
<evidence type="ECO:0000259" key="6">
    <source>
        <dbReference type="PROSITE" id="PS50016"/>
    </source>
</evidence>
<dbReference type="EMBL" id="HBHX01051517">
    <property type="protein sequence ID" value="CAE0130973.1"/>
    <property type="molecule type" value="Transcribed_RNA"/>
</dbReference>
<evidence type="ECO:0000256" key="3">
    <source>
        <dbReference type="ARBA" id="ARBA00022833"/>
    </source>
</evidence>
<accession>A0A7S3F8D7</accession>